<gene>
    <name evidence="2" type="ORF">GCM10011574_12360</name>
</gene>
<evidence type="ECO:0000313" key="3">
    <source>
        <dbReference type="Proteomes" id="UP000653480"/>
    </source>
</evidence>
<evidence type="ECO:0000256" key="1">
    <source>
        <dbReference type="SAM" id="Phobius"/>
    </source>
</evidence>
<protein>
    <submittedName>
        <fullName evidence="2">Uncharacterized protein</fullName>
    </submittedName>
</protein>
<organism evidence="2 3">
    <name type="scientific">Microbispora bryophytorum</name>
    <dbReference type="NCBI Taxonomy" id="1460882"/>
    <lineage>
        <taxon>Bacteria</taxon>
        <taxon>Bacillati</taxon>
        <taxon>Actinomycetota</taxon>
        <taxon>Actinomycetes</taxon>
        <taxon>Streptosporangiales</taxon>
        <taxon>Streptosporangiaceae</taxon>
        <taxon>Microbispora</taxon>
    </lineage>
</organism>
<feature type="transmembrane region" description="Helical" evidence="1">
    <location>
        <begin position="121"/>
        <end position="144"/>
    </location>
</feature>
<dbReference type="Proteomes" id="UP000653480">
    <property type="component" value="Unassembled WGS sequence"/>
</dbReference>
<dbReference type="EMBL" id="BMMN01000002">
    <property type="protein sequence ID" value="GGO02996.1"/>
    <property type="molecule type" value="Genomic_DNA"/>
</dbReference>
<reference evidence="2" key="2">
    <citation type="submission" date="2020-09" db="EMBL/GenBank/DDBJ databases">
        <authorList>
            <person name="Sun Q."/>
            <person name="Zhou Y."/>
        </authorList>
    </citation>
    <scope>NUCLEOTIDE SEQUENCE</scope>
    <source>
        <strain evidence="2">CGMCC 4.7138</strain>
    </source>
</reference>
<accession>A0A8H9GVH5</accession>
<keyword evidence="1" id="KW-0812">Transmembrane</keyword>
<comment type="caution">
    <text evidence="2">The sequence shown here is derived from an EMBL/GenBank/DDBJ whole genome shotgun (WGS) entry which is preliminary data.</text>
</comment>
<feature type="transmembrane region" description="Helical" evidence="1">
    <location>
        <begin position="66"/>
        <end position="85"/>
    </location>
</feature>
<dbReference type="AlphaFoldDB" id="A0A8H9GVH5"/>
<reference evidence="2" key="1">
    <citation type="journal article" date="2014" name="Int. J. Syst. Evol. Microbiol.">
        <title>Complete genome sequence of Corynebacterium casei LMG S-19264T (=DSM 44701T), isolated from a smear-ripened cheese.</title>
        <authorList>
            <consortium name="US DOE Joint Genome Institute (JGI-PGF)"/>
            <person name="Walter F."/>
            <person name="Albersmeier A."/>
            <person name="Kalinowski J."/>
            <person name="Ruckert C."/>
        </authorList>
    </citation>
    <scope>NUCLEOTIDE SEQUENCE</scope>
    <source>
        <strain evidence="2">CGMCC 4.7138</strain>
    </source>
</reference>
<proteinExistence type="predicted"/>
<keyword evidence="1" id="KW-1133">Transmembrane helix</keyword>
<feature type="transmembrane region" description="Helical" evidence="1">
    <location>
        <begin position="39"/>
        <end position="60"/>
    </location>
</feature>
<evidence type="ECO:0000313" key="2">
    <source>
        <dbReference type="EMBL" id="GGO02996.1"/>
    </source>
</evidence>
<sequence length="171" mass="18137">METIIRQAFTSAAQKPGATVAFNERVSTRPGDSLGISPLYLLMGCTLPVYFLVIAMQRAVGFSRRAHMATMVGGAALACYFTSAYGMDAIPPHPLALLYLFLLTQAVAPTSYGFVPFLGPFFPGAAVTLFILLGVSSSGCSVPVDLLPGFFRFLHPVLPMGNAADALRDVS</sequence>
<name>A0A8H9GVH5_9ACTN</name>
<keyword evidence="1" id="KW-0472">Membrane</keyword>
<keyword evidence="3" id="KW-1185">Reference proteome</keyword>